<dbReference type="Proteomes" id="UP000886829">
    <property type="component" value="Unassembled WGS sequence"/>
</dbReference>
<dbReference type="InterPro" id="IPR036700">
    <property type="entry name" value="BOBF_sf"/>
</dbReference>
<reference evidence="3" key="2">
    <citation type="submission" date="2021-04" db="EMBL/GenBank/DDBJ databases">
        <authorList>
            <person name="Gilroy R."/>
        </authorList>
    </citation>
    <scope>NUCLEOTIDE SEQUENCE</scope>
    <source>
        <strain evidence="3">USASDec5-558</strain>
    </source>
</reference>
<dbReference type="AlphaFoldDB" id="A0A9D1WCD6"/>
<dbReference type="Gene3D" id="2.40.50.200">
    <property type="entry name" value="Bacterial OB-fold"/>
    <property type="match status" value="1"/>
</dbReference>
<feature type="chain" id="PRO_5038432645" evidence="2">
    <location>
        <begin position="22"/>
        <end position="138"/>
    </location>
</feature>
<name>A0A9D1WCD6_9GAMM</name>
<keyword evidence="1 2" id="KW-0732">Signal</keyword>
<dbReference type="SUPFAM" id="SSF101756">
    <property type="entry name" value="Hypothetical protein YgiW"/>
    <property type="match status" value="1"/>
</dbReference>
<sequence>MKKLGVLVLATTLFTSAAVFAAPSGPSGFDGADGFAYSGAPRGFDTADVGTVAGVKKNAKDDQFVTLTGRLVNYLGHERYEFADNTGTIEVELDDDYNWSQISKGELIQIQGKVDRDFLSTTLEVYRARPVSEAPVAP</sequence>
<dbReference type="EMBL" id="DXEV01000045">
    <property type="protein sequence ID" value="HIX56314.1"/>
    <property type="molecule type" value="Genomic_DNA"/>
</dbReference>
<dbReference type="PANTHER" id="PTHR36571:SF1">
    <property type="entry name" value="PROTEIN YGIW"/>
    <property type="match status" value="1"/>
</dbReference>
<comment type="caution">
    <text evidence="3">The sequence shown here is derived from an EMBL/GenBank/DDBJ whole genome shotgun (WGS) entry which is preliminary data.</text>
</comment>
<evidence type="ECO:0000313" key="3">
    <source>
        <dbReference type="EMBL" id="HIX56314.1"/>
    </source>
</evidence>
<evidence type="ECO:0000256" key="2">
    <source>
        <dbReference type="SAM" id="SignalP"/>
    </source>
</evidence>
<evidence type="ECO:0000313" key="4">
    <source>
        <dbReference type="Proteomes" id="UP000886829"/>
    </source>
</evidence>
<dbReference type="PANTHER" id="PTHR36571">
    <property type="entry name" value="PROTEIN YGIW"/>
    <property type="match status" value="1"/>
</dbReference>
<dbReference type="NCBIfam" id="NF033674">
    <property type="entry name" value="stress_OB_fold"/>
    <property type="match status" value="1"/>
</dbReference>
<proteinExistence type="predicted"/>
<evidence type="ECO:0000256" key="1">
    <source>
        <dbReference type="ARBA" id="ARBA00022729"/>
    </source>
</evidence>
<dbReference type="Pfam" id="PF04076">
    <property type="entry name" value="BOF"/>
    <property type="match status" value="1"/>
</dbReference>
<dbReference type="InterPro" id="IPR005220">
    <property type="entry name" value="CarO-like"/>
</dbReference>
<organism evidence="3 4">
    <name type="scientific">Candidatus Anaerobiospirillum pullistercoris</name>
    <dbReference type="NCBI Taxonomy" id="2838452"/>
    <lineage>
        <taxon>Bacteria</taxon>
        <taxon>Pseudomonadati</taxon>
        <taxon>Pseudomonadota</taxon>
        <taxon>Gammaproteobacteria</taxon>
        <taxon>Aeromonadales</taxon>
        <taxon>Succinivibrionaceae</taxon>
        <taxon>Anaerobiospirillum</taxon>
    </lineage>
</organism>
<reference evidence="3" key="1">
    <citation type="journal article" date="2021" name="PeerJ">
        <title>Extensive microbial diversity within the chicken gut microbiome revealed by metagenomics and culture.</title>
        <authorList>
            <person name="Gilroy R."/>
            <person name="Ravi A."/>
            <person name="Getino M."/>
            <person name="Pursley I."/>
            <person name="Horton D.L."/>
            <person name="Alikhan N.F."/>
            <person name="Baker D."/>
            <person name="Gharbi K."/>
            <person name="Hall N."/>
            <person name="Watson M."/>
            <person name="Adriaenssens E.M."/>
            <person name="Foster-Nyarko E."/>
            <person name="Jarju S."/>
            <person name="Secka A."/>
            <person name="Antonio M."/>
            <person name="Oren A."/>
            <person name="Chaudhuri R.R."/>
            <person name="La Ragione R."/>
            <person name="Hildebrand F."/>
            <person name="Pallen M.J."/>
        </authorList>
    </citation>
    <scope>NUCLEOTIDE SEQUENCE</scope>
    <source>
        <strain evidence="3">USASDec5-558</strain>
    </source>
</reference>
<feature type="signal peptide" evidence="2">
    <location>
        <begin position="1"/>
        <end position="21"/>
    </location>
</feature>
<protein>
    <submittedName>
        <fullName evidence="3">NirD/YgiW/YdeI family stress tolerance protein</fullName>
    </submittedName>
</protein>
<accession>A0A9D1WCD6</accession>
<gene>
    <name evidence="3" type="ORF">H9850_02445</name>
</gene>